<dbReference type="PANTHER" id="PTHR33495">
    <property type="entry name" value="ANTI-SIGMA FACTOR ANTAGONIST TM_1081-RELATED-RELATED"/>
    <property type="match status" value="1"/>
</dbReference>
<dbReference type="InterPro" id="IPR003658">
    <property type="entry name" value="Anti-sigma_ant"/>
</dbReference>
<comment type="similarity">
    <text evidence="1 2">Belongs to the anti-sigma-factor antagonist family.</text>
</comment>
<keyword evidence="6" id="KW-1185">Reference proteome</keyword>
<evidence type="ECO:0000256" key="1">
    <source>
        <dbReference type="ARBA" id="ARBA00009013"/>
    </source>
</evidence>
<dbReference type="EMBL" id="JBHSFP010000062">
    <property type="protein sequence ID" value="MFC4536889.1"/>
    <property type="molecule type" value="Genomic_DNA"/>
</dbReference>
<sequence>MAAQFKVSIAYRPPVAVLALAGELDLATADILAASAKDLIGRGHTHLVMDVTGLRFCDSTGLEAILDAAERAAQAEGSLRLVSVGGVLRRVLEITRPEHPFRPDDLGEGAWSATAFRPAQPSRRVAPPRAGGRALLGRPCGQAPRAASAV</sequence>
<evidence type="ECO:0000256" key="3">
    <source>
        <dbReference type="SAM" id="MobiDB-lite"/>
    </source>
</evidence>
<evidence type="ECO:0000256" key="2">
    <source>
        <dbReference type="RuleBase" id="RU003749"/>
    </source>
</evidence>
<dbReference type="InterPro" id="IPR036513">
    <property type="entry name" value="STAS_dom_sf"/>
</dbReference>
<dbReference type="Pfam" id="PF01740">
    <property type="entry name" value="STAS"/>
    <property type="match status" value="1"/>
</dbReference>
<proteinExistence type="inferred from homology"/>
<evidence type="ECO:0000313" key="6">
    <source>
        <dbReference type="Proteomes" id="UP001596004"/>
    </source>
</evidence>
<evidence type="ECO:0000313" key="5">
    <source>
        <dbReference type="EMBL" id="MFC4536889.1"/>
    </source>
</evidence>
<feature type="domain" description="STAS" evidence="4">
    <location>
        <begin position="5"/>
        <end position="95"/>
    </location>
</feature>
<accession>A0ABV9CUC2</accession>
<feature type="region of interest" description="Disordered" evidence="3">
    <location>
        <begin position="118"/>
        <end position="150"/>
    </location>
</feature>
<dbReference type="PROSITE" id="PS50801">
    <property type="entry name" value="STAS"/>
    <property type="match status" value="1"/>
</dbReference>
<name>A0ABV9CUC2_9ACTN</name>
<comment type="caution">
    <text evidence="5">The sequence shown here is derived from an EMBL/GenBank/DDBJ whole genome shotgun (WGS) entry which is preliminary data.</text>
</comment>
<feature type="compositionally biased region" description="Low complexity" evidence="3">
    <location>
        <begin position="123"/>
        <end position="133"/>
    </location>
</feature>
<organism evidence="5 6">
    <name type="scientific">Sphaerisporangium dianthi</name>
    <dbReference type="NCBI Taxonomy" id="1436120"/>
    <lineage>
        <taxon>Bacteria</taxon>
        <taxon>Bacillati</taxon>
        <taxon>Actinomycetota</taxon>
        <taxon>Actinomycetes</taxon>
        <taxon>Streptosporangiales</taxon>
        <taxon>Streptosporangiaceae</taxon>
        <taxon>Sphaerisporangium</taxon>
    </lineage>
</organism>
<dbReference type="Gene3D" id="3.30.750.24">
    <property type="entry name" value="STAS domain"/>
    <property type="match status" value="1"/>
</dbReference>
<dbReference type="SUPFAM" id="SSF52091">
    <property type="entry name" value="SpoIIaa-like"/>
    <property type="match status" value="1"/>
</dbReference>
<dbReference type="Proteomes" id="UP001596004">
    <property type="component" value="Unassembled WGS sequence"/>
</dbReference>
<protein>
    <recommendedName>
        <fullName evidence="2">Anti-sigma factor antagonist</fullName>
    </recommendedName>
</protein>
<dbReference type="PANTHER" id="PTHR33495:SF2">
    <property type="entry name" value="ANTI-SIGMA FACTOR ANTAGONIST TM_1081-RELATED"/>
    <property type="match status" value="1"/>
</dbReference>
<dbReference type="CDD" id="cd07043">
    <property type="entry name" value="STAS_anti-anti-sigma_factors"/>
    <property type="match status" value="1"/>
</dbReference>
<gene>
    <name evidence="5" type="ORF">ACFO60_39480</name>
</gene>
<dbReference type="NCBIfam" id="TIGR00377">
    <property type="entry name" value="ant_ant_sig"/>
    <property type="match status" value="1"/>
</dbReference>
<dbReference type="InterPro" id="IPR002645">
    <property type="entry name" value="STAS_dom"/>
</dbReference>
<evidence type="ECO:0000259" key="4">
    <source>
        <dbReference type="PROSITE" id="PS50801"/>
    </source>
</evidence>
<reference evidence="6" key="1">
    <citation type="journal article" date="2019" name="Int. J. Syst. Evol. Microbiol.">
        <title>The Global Catalogue of Microorganisms (GCM) 10K type strain sequencing project: providing services to taxonomists for standard genome sequencing and annotation.</title>
        <authorList>
            <consortium name="The Broad Institute Genomics Platform"/>
            <consortium name="The Broad Institute Genome Sequencing Center for Infectious Disease"/>
            <person name="Wu L."/>
            <person name="Ma J."/>
        </authorList>
    </citation>
    <scope>NUCLEOTIDE SEQUENCE [LARGE SCALE GENOMIC DNA]</scope>
    <source>
        <strain evidence="6">CGMCC 4.7132</strain>
    </source>
</reference>
<dbReference type="RefSeq" id="WP_380852191.1">
    <property type="nucleotide sequence ID" value="NZ_JBHSFP010000062.1"/>
</dbReference>